<reference evidence="2 3" key="1">
    <citation type="submission" date="2018-03" db="EMBL/GenBank/DDBJ databases">
        <authorList>
            <person name="Keele B.F."/>
        </authorList>
    </citation>
    <scope>NUCLEOTIDE SEQUENCE [LARGE SCALE GENOMIC DNA]</scope>
    <source>
        <strain evidence="2 3">CECT 8626</strain>
    </source>
</reference>
<organism evidence="2 3">
    <name type="scientific">Albidovulum aquaemixtae</name>
    <dbReference type="NCBI Taxonomy" id="1542388"/>
    <lineage>
        <taxon>Bacteria</taxon>
        <taxon>Pseudomonadati</taxon>
        <taxon>Pseudomonadota</taxon>
        <taxon>Alphaproteobacteria</taxon>
        <taxon>Rhodobacterales</taxon>
        <taxon>Paracoccaceae</taxon>
        <taxon>Albidovulum</taxon>
    </lineage>
</organism>
<name>A0A2R8B786_9RHOB</name>
<feature type="chain" id="PRO_5015360443" evidence="1">
    <location>
        <begin position="23"/>
        <end position="122"/>
    </location>
</feature>
<accession>A0A2R8B786</accession>
<sequence length="122" mass="13098">MKRSLFAAGFALATLIATGAAAETRLAGAYGGQTLDFSKLKPNSVVLSVMVTGKPASQQSAARSGGRRAIYVDGILMEMDEEMIVALIRSGIFTVVYPGTNIPWDKGEDRHPNYPPDWLPNI</sequence>
<gene>
    <name evidence="2" type="ORF">DEA8626_02026</name>
</gene>
<evidence type="ECO:0000256" key="1">
    <source>
        <dbReference type="SAM" id="SignalP"/>
    </source>
</evidence>
<evidence type="ECO:0000313" key="3">
    <source>
        <dbReference type="Proteomes" id="UP000244924"/>
    </source>
</evidence>
<keyword evidence="3" id="KW-1185">Reference proteome</keyword>
<protein>
    <submittedName>
        <fullName evidence="2">Uncharacterized protein</fullName>
    </submittedName>
</protein>
<keyword evidence="1" id="KW-0732">Signal</keyword>
<dbReference type="OrthoDB" id="10010565at2"/>
<feature type="signal peptide" evidence="1">
    <location>
        <begin position="1"/>
        <end position="22"/>
    </location>
</feature>
<dbReference type="RefSeq" id="WP_108852808.1">
    <property type="nucleotide sequence ID" value="NZ_OMOQ01000001.1"/>
</dbReference>
<dbReference type="Proteomes" id="UP000244924">
    <property type="component" value="Unassembled WGS sequence"/>
</dbReference>
<dbReference type="AlphaFoldDB" id="A0A2R8B786"/>
<proteinExistence type="predicted"/>
<evidence type="ECO:0000313" key="2">
    <source>
        <dbReference type="EMBL" id="SPH18487.1"/>
    </source>
</evidence>
<dbReference type="EMBL" id="OMOQ01000001">
    <property type="protein sequence ID" value="SPH18487.1"/>
    <property type="molecule type" value="Genomic_DNA"/>
</dbReference>